<protein>
    <submittedName>
        <fullName evidence="1">Uncharacterized protein</fullName>
    </submittedName>
</protein>
<evidence type="ECO:0000313" key="2">
    <source>
        <dbReference type="Proteomes" id="UP000244811"/>
    </source>
</evidence>
<evidence type="ECO:0000313" key="1">
    <source>
        <dbReference type="EMBL" id="UKK01348.2"/>
    </source>
</evidence>
<accession>A0A976MB57</accession>
<sequence length="771" mass="90917">MVSFTKVWLGFVGLPMISHRSNLPISISNYKSNIKAVGLSNPLSKINKIFEKEQLQPVLPKELTEKILFGLRSDRYCLFDTYPELNELDSIEKKEEFITTLLFEWNENKLDLSISSLMSFKRLVEYIELPYDKVYCSLQKLFRECKDRFSLDYILVLKHVFKKSDQVSSSDDYHDIYKSQDLDTNVVLRLATGSLISDEFMSILNREMEQLQLDDQLTYPKTKEEYKTFKQKLIDLSTNSVNFEEFPNYKIKQLSYVLYTQVWMVDYFNNREMPTLPEEVIKVLEVDEPYCKLIYNNLIQNQIDSIQYDQIPHIIGKKIKVHRFLAHRKFLEAQMKFTLNEFKKFKTRSNATIKKLEEKVGDVSKFPVEYKPFGTIGGEMPYVNLEVLVPEDKELEKKCAEEANQDGTYDIEEEPEIKPIPELTREEVEERRRVIKRVEEELRIVSHLSQKDKADFYLDKVPSAVEAAKRARQRRKLLEEVGNPFNTRSDLEEWEEQEAKMNLVEKKEKEVEMTVEEYAREKLAEIRTEYLKYLMQIDNLRWNLKSSAVSPVETFGKLYESGQSVIRPNAKKLDFTLPVYEECFAMLDSFKKKNVDTEADRFRRKKFKEGLEKRRNQDNSMGEMCPLPDDPVIKNKDIPMLKHHVHTGGRLCVQSSMKTRLKKLSESQKRTNFYRITSSQPCEMRRCRKCEAVVFVGRLRTLEGDFFDVPQSLAFRTRKDFKCHNCGADKSELEETWPTGERGYKYVEYLPKEKSPPPIDFYGYPLFDENE</sequence>
<dbReference type="AlphaFoldDB" id="A0A976MB57"/>
<gene>
    <name evidence="1" type="ORF">MACK_002161</name>
</gene>
<dbReference type="Proteomes" id="UP000244811">
    <property type="component" value="Chromosome 3"/>
</dbReference>
<proteinExistence type="predicted"/>
<name>A0A976MB57_THEOR</name>
<organism evidence="1 2">
    <name type="scientific">Theileria orientalis</name>
    <dbReference type="NCBI Taxonomy" id="68886"/>
    <lineage>
        <taxon>Eukaryota</taxon>
        <taxon>Sar</taxon>
        <taxon>Alveolata</taxon>
        <taxon>Apicomplexa</taxon>
        <taxon>Aconoidasida</taxon>
        <taxon>Piroplasmida</taxon>
        <taxon>Theileriidae</taxon>
        <taxon>Theileria</taxon>
    </lineage>
</organism>
<dbReference type="EMBL" id="CP056070">
    <property type="protein sequence ID" value="UKK01348.2"/>
    <property type="molecule type" value="Genomic_DNA"/>
</dbReference>
<reference evidence="1" key="1">
    <citation type="submission" date="2022-07" db="EMBL/GenBank/DDBJ databases">
        <title>Evaluation of T. orientalis genome assembly methods using nanopore sequencing and analysis of variation between genomes.</title>
        <authorList>
            <person name="Yam J."/>
            <person name="Micallef M.L."/>
            <person name="Liu M."/>
            <person name="Djordjevic S.P."/>
            <person name="Bogema D.R."/>
            <person name="Jenkins C."/>
        </authorList>
    </citation>
    <scope>NUCLEOTIDE SEQUENCE</scope>
    <source>
        <strain evidence="1">Goon Nure</strain>
    </source>
</reference>